<evidence type="ECO:0000256" key="1">
    <source>
        <dbReference type="SAM" id="Phobius"/>
    </source>
</evidence>
<keyword evidence="3" id="KW-1185">Reference proteome</keyword>
<dbReference type="Proteomes" id="UP001152320">
    <property type="component" value="Unassembled WGS sequence"/>
</dbReference>
<feature type="transmembrane region" description="Helical" evidence="1">
    <location>
        <begin position="12"/>
        <end position="30"/>
    </location>
</feature>
<dbReference type="EMBL" id="JAIZAY010000658">
    <property type="protein sequence ID" value="KAJ8018076.1"/>
    <property type="molecule type" value="Genomic_DNA"/>
</dbReference>
<comment type="caution">
    <text evidence="2">The sequence shown here is derived from an EMBL/GenBank/DDBJ whole genome shotgun (WGS) entry which is preliminary data.</text>
</comment>
<keyword evidence="1" id="KW-1133">Transmembrane helix</keyword>
<evidence type="ECO:0000313" key="2">
    <source>
        <dbReference type="EMBL" id="KAJ8018076.1"/>
    </source>
</evidence>
<gene>
    <name evidence="2" type="ORF">HOLleu_44133</name>
</gene>
<protein>
    <submittedName>
        <fullName evidence="2">Uncharacterized protein</fullName>
    </submittedName>
</protein>
<evidence type="ECO:0000313" key="3">
    <source>
        <dbReference type="Proteomes" id="UP001152320"/>
    </source>
</evidence>
<name>A0A9Q0YG65_HOLLE</name>
<keyword evidence="1" id="KW-0472">Membrane</keyword>
<accession>A0A9Q0YG65</accession>
<reference evidence="2" key="1">
    <citation type="submission" date="2021-10" db="EMBL/GenBank/DDBJ databases">
        <title>Tropical sea cucumber genome reveals ecological adaptation and Cuvierian tubules defense mechanism.</title>
        <authorList>
            <person name="Chen T."/>
        </authorList>
    </citation>
    <scope>NUCLEOTIDE SEQUENCE</scope>
    <source>
        <strain evidence="2">Nanhai2018</strain>
        <tissue evidence="2">Muscle</tissue>
    </source>
</reference>
<organism evidence="2 3">
    <name type="scientific">Holothuria leucospilota</name>
    <name type="common">Black long sea cucumber</name>
    <name type="synonym">Mertensiothuria leucospilota</name>
    <dbReference type="NCBI Taxonomy" id="206669"/>
    <lineage>
        <taxon>Eukaryota</taxon>
        <taxon>Metazoa</taxon>
        <taxon>Echinodermata</taxon>
        <taxon>Eleutherozoa</taxon>
        <taxon>Echinozoa</taxon>
        <taxon>Holothuroidea</taxon>
        <taxon>Aspidochirotacea</taxon>
        <taxon>Aspidochirotida</taxon>
        <taxon>Holothuriidae</taxon>
        <taxon>Holothuria</taxon>
    </lineage>
</organism>
<dbReference type="AlphaFoldDB" id="A0A9Q0YG65"/>
<proteinExistence type="predicted"/>
<keyword evidence="1" id="KW-0812">Transmembrane</keyword>
<sequence length="78" mass="9081">MSASAFCVLLGFGRFVYIFFIFCHNLYCYLRQLCSRNLSPYFSITCMLKKVYCASSQNEKKGKEVNSNLFLCLYSRTV</sequence>